<dbReference type="EMBL" id="JAKOGI010001424">
    <property type="protein sequence ID" value="KAJ8425681.1"/>
    <property type="molecule type" value="Genomic_DNA"/>
</dbReference>
<proteinExistence type="predicted"/>
<gene>
    <name evidence="1" type="ORF">Cgig2_026203</name>
</gene>
<reference evidence="1" key="1">
    <citation type="submission" date="2022-04" db="EMBL/GenBank/DDBJ databases">
        <title>Carnegiea gigantea Genome sequencing and assembly v2.</title>
        <authorList>
            <person name="Copetti D."/>
            <person name="Sanderson M.J."/>
            <person name="Burquez A."/>
            <person name="Wojciechowski M.F."/>
        </authorList>
    </citation>
    <scope>NUCLEOTIDE SEQUENCE</scope>
    <source>
        <strain evidence="1">SGP5-SGP5p</strain>
        <tissue evidence="1">Aerial part</tissue>
    </source>
</reference>
<evidence type="ECO:0000313" key="2">
    <source>
        <dbReference type="Proteomes" id="UP001153076"/>
    </source>
</evidence>
<dbReference type="OrthoDB" id="1744372at2759"/>
<organism evidence="1 2">
    <name type="scientific">Carnegiea gigantea</name>
    <dbReference type="NCBI Taxonomy" id="171969"/>
    <lineage>
        <taxon>Eukaryota</taxon>
        <taxon>Viridiplantae</taxon>
        <taxon>Streptophyta</taxon>
        <taxon>Embryophyta</taxon>
        <taxon>Tracheophyta</taxon>
        <taxon>Spermatophyta</taxon>
        <taxon>Magnoliopsida</taxon>
        <taxon>eudicotyledons</taxon>
        <taxon>Gunneridae</taxon>
        <taxon>Pentapetalae</taxon>
        <taxon>Caryophyllales</taxon>
        <taxon>Cactineae</taxon>
        <taxon>Cactaceae</taxon>
        <taxon>Cactoideae</taxon>
        <taxon>Echinocereeae</taxon>
        <taxon>Carnegiea</taxon>
    </lineage>
</organism>
<keyword evidence="2" id="KW-1185">Reference proteome</keyword>
<name>A0A9Q1GRQ1_9CARY</name>
<comment type="caution">
    <text evidence="1">The sequence shown here is derived from an EMBL/GenBank/DDBJ whole genome shotgun (WGS) entry which is preliminary data.</text>
</comment>
<dbReference type="AlphaFoldDB" id="A0A9Q1GRQ1"/>
<dbReference type="Proteomes" id="UP001153076">
    <property type="component" value="Unassembled WGS sequence"/>
</dbReference>
<accession>A0A9Q1GRQ1</accession>
<sequence length="201" mass="23016">MEVIINIVTEVDEKELNVGYRNAQSHGLSQIILTKKLKPVIGPTMRFGLDDRHSSQALIMILWLVDIITLTCLKKLQCAGKDLEQIINYTYRYGQQCHIGSTNSQRYQGDSSVIPPIHEIRATNAIWGSEDVRRTEFNKRSLLTKEAWEESYNRCTSSAFHYVKERSMNKDDLIIRKMKATGKGAVQGKLTPNWEGPYMTH</sequence>
<protein>
    <submittedName>
        <fullName evidence="1">Uncharacterized protein</fullName>
    </submittedName>
</protein>
<evidence type="ECO:0000313" key="1">
    <source>
        <dbReference type="EMBL" id="KAJ8425681.1"/>
    </source>
</evidence>